<proteinExistence type="predicted"/>
<organism evidence="1 2">
    <name type="scientific">Steinernema carpocapsae</name>
    <name type="common">Entomopathogenic nematode</name>
    <dbReference type="NCBI Taxonomy" id="34508"/>
    <lineage>
        <taxon>Eukaryota</taxon>
        <taxon>Metazoa</taxon>
        <taxon>Ecdysozoa</taxon>
        <taxon>Nematoda</taxon>
        <taxon>Chromadorea</taxon>
        <taxon>Rhabditida</taxon>
        <taxon>Tylenchina</taxon>
        <taxon>Panagrolaimomorpha</taxon>
        <taxon>Strongyloidoidea</taxon>
        <taxon>Steinernematidae</taxon>
        <taxon>Steinernema</taxon>
    </lineage>
</organism>
<dbReference type="EMBL" id="AZBU02000002">
    <property type="protein sequence ID" value="TKR94896.1"/>
    <property type="molecule type" value="Genomic_DNA"/>
</dbReference>
<protein>
    <submittedName>
        <fullName evidence="1">Uncharacterized protein</fullName>
    </submittedName>
</protein>
<reference evidence="1 2" key="1">
    <citation type="journal article" date="2015" name="Genome Biol.">
        <title>Comparative genomics of Steinernema reveals deeply conserved gene regulatory networks.</title>
        <authorList>
            <person name="Dillman A.R."/>
            <person name="Macchietto M."/>
            <person name="Porter C.F."/>
            <person name="Rogers A."/>
            <person name="Williams B."/>
            <person name="Antoshechkin I."/>
            <person name="Lee M.M."/>
            <person name="Goodwin Z."/>
            <person name="Lu X."/>
            <person name="Lewis E.E."/>
            <person name="Goodrich-Blair H."/>
            <person name="Stock S.P."/>
            <person name="Adams B.J."/>
            <person name="Sternberg P.W."/>
            <person name="Mortazavi A."/>
        </authorList>
    </citation>
    <scope>NUCLEOTIDE SEQUENCE [LARGE SCALE GENOMIC DNA]</scope>
    <source>
        <strain evidence="1 2">ALL</strain>
    </source>
</reference>
<comment type="caution">
    <text evidence="1">The sequence shown here is derived from an EMBL/GenBank/DDBJ whole genome shotgun (WGS) entry which is preliminary data.</text>
</comment>
<name>A0A4U5PEV3_STECR</name>
<dbReference type="AlphaFoldDB" id="A0A4U5PEV3"/>
<sequence length="78" mass="8590">MCLITRAVDENVSFSDPNTSTASSRSDNNRVVLIIAVRRSPCVIERFGANAKCTRVILTSGQRCPRRKQGLSVWVPSP</sequence>
<evidence type="ECO:0000313" key="1">
    <source>
        <dbReference type="EMBL" id="TKR94896.1"/>
    </source>
</evidence>
<gene>
    <name evidence="1" type="ORF">L596_009128</name>
</gene>
<dbReference type="Proteomes" id="UP000298663">
    <property type="component" value="Unassembled WGS sequence"/>
</dbReference>
<reference evidence="1 2" key="2">
    <citation type="journal article" date="2019" name="G3 (Bethesda)">
        <title>Hybrid Assembly of the Genome of the Entomopathogenic Nematode Steinernema carpocapsae Identifies the X-Chromosome.</title>
        <authorList>
            <person name="Serra L."/>
            <person name="Macchietto M."/>
            <person name="Macias-Munoz A."/>
            <person name="McGill C.J."/>
            <person name="Rodriguez I.M."/>
            <person name="Rodriguez B."/>
            <person name="Murad R."/>
            <person name="Mortazavi A."/>
        </authorList>
    </citation>
    <scope>NUCLEOTIDE SEQUENCE [LARGE SCALE GENOMIC DNA]</scope>
    <source>
        <strain evidence="1 2">ALL</strain>
    </source>
</reference>
<keyword evidence="2" id="KW-1185">Reference proteome</keyword>
<accession>A0A4U5PEV3</accession>
<evidence type="ECO:0000313" key="2">
    <source>
        <dbReference type="Proteomes" id="UP000298663"/>
    </source>
</evidence>